<evidence type="ECO:0000313" key="2">
    <source>
        <dbReference type="EMBL" id="SEF41390.1"/>
    </source>
</evidence>
<reference evidence="3" key="1">
    <citation type="submission" date="2016-10" db="EMBL/GenBank/DDBJ databases">
        <authorList>
            <person name="Varghese N."/>
            <person name="Submissions S."/>
        </authorList>
    </citation>
    <scope>NUCLEOTIDE SEQUENCE [LARGE SCALE GENOMIC DNA]</scope>
    <source>
        <strain evidence="3">DSM 17298</strain>
    </source>
</reference>
<keyword evidence="1" id="KW-0812">Transmembrane</keyword>
<proteinExistence type="predicted"/>
<gene>
    <name evidence="2" type="ORF">SAMN03080598_00094</name>
</gene>
<organism evidence="2 3">
    <name type="scientific">Algoriphagus boritolerans DSM 17298 = JCM 18970</name>
    <dbReference type="NCBI Taxonomy" id="1120964"/>
    <lineage>
        <taxon>Bacteria</taxon>
        <taxon>Pseudomonadati</taxon>
        <taxon>Bacteroidota</taxon>
        <taxon>Cytophagia</taxon>
        <taxon>Cytophagales</taxon>
        <taxon>Cyclobacteriaceae</taxon>
        <taxon>Algoriphagus</taxon>
    </lineage>
</organism>
<keyword evidence="1" id="KW-1133">Transmembrane helix</keyword>
<evidence type="ECO:0000256" key="1">
    <source>
        <dbReference type="SAM" id="Phobius"/>
    </source>
</evidence>
<dbReference type="OrthoDB" id="9829470at2"/>
<accession>A0A1H5RT06</accession>
<sequence>MIKVKFSRLKMSLVYLIGSIVFFSWGLGVGKFQVFPYQYLEEVNALLLPHSQEPPGLGNEVSLLDLAFTDEIIESELLYSPLTTIEGIQEKNSQIFVELDNFESIYDDIEVVDAQLLSLDSGATSIQKVSFNFRGKHFDAFAYALINQEGGSKTSTLVIPGSGLNQASMIFKKNPNNYHFSLFEILAELKNNDSYIFIHPNEGVLAFHNGSHKLNYNFITNYQINNGGSYSASYLIQTIAFEKYLKLKYSQTIIMGLSQGGLATMINALESEPDIAIVSSGYSVLNEKIEWSGHDQIIIPGISKRLRAENVKDELAQSKTSWLFTYGLKEKGIYKMEANQSLTASLIDDLPNVDVDIHQEGHQFPVKEINRFLQNKLK</sequence>
<dbReference type="InterPro" id="IPR029058">
    <property type="entry name" value="AB_hydrolase_fold"/>
</dbReference>
<dbReference type="STRING" id="1120964.GCA_001313265_00090"/>
<evidence type="ECO:0008006" key="4">
    <source>
        <dbReference type="Google" id="ProtNLM"/>
    </source>
</evidence>
<feature type="transmembrane region" description="Helical" evidence="1">
    <location>
        <begin position="12"/>
        <end position="30"/>
    </location>
</feature>
<keyword evidence="1" id="KW-0472">Membrane</keyword>
<dbReference type="Gene3D" id="3.40.50.1820">
    <property type="entry name" value="alpha/beta hydrolase"/>
    <property type="match status" value="1"/>
</dbReference>
<evidence type="ECO:0000313" key="3">
    <source>
        <dbReference type="Proteomes" id="UP000236736"/>
    </source>
</evidence>
<dbReference type="RefSeq" id="WP_103922836.1">
    <property type="nucleotide sequence ID" value="NZ_FNVR01000001.1"/>
</dbReference>
<dbReference type="AlphaFoldDB" id="A0A1H5RT06"/>
<keyword evidence="3" id="KW-1185">Reference proteome</keyword>
<dbReference type="EMBL" id="FNVR01000001">
    <property type="protein sequence ID" value="SEF41390.1"/>
    <property type="molecule type" value="Genomic_DNA"/>
</dbReference>
<protein>
    <recommendedName>
        <fullName evidence="4">Alpha/beta hydrolase family protein</fullName>
    </recommendedName>
</protein>
<name>A0A1H5RT06_9BACT</name>
<dbReference type="Proteomes" id="UP000236736">
    <property type="component" value="Unassembled WGS sequence"/>
</dbReference>
<dbReference type="SUPFAM" id="SSF53474">
    <property type="entry name" value="alpha/beta-Hydrolases"/>
    <property type="match status" value="1"/>
</dbReference>